<evidence type="ECO:0000256" key="1">
    <source>
        <dbReference type="SAM" id="SignalP"/>
    </source>
</evidence>
<accession>A0A1G9V6U5</accession>
<keyword evidence="1" id="KW-0732">Signal</keyword>
<dbReference type="Gene3D" id="3.40.1260.10">
    <property type="entry name" value="DsrEFH-like"/>
    <property type="match status" value="1"/>
</dbReference>
<dbReference type="AlphaFoldDB" id="A0A1G9V6U5"/>
<keyword evidence="3" id="KW-1185">Reference proteome</keyword>
<evidence type="ECO:0000313" key="2">
    <source>
        <dbReference type="EMBL" id="SDM67918.1"/>
    </source>
</evidence>
<dbReference type="SUPFAM" id="SSF75169">
    <property type="entry name" value="DsrEFH-like"/>
    <property type="match status" value="1"/>
</dbReference>
<name>A0A1G9V6U5_9SPHI</name>
<sequence>MKKILLVILLFVVSNSLSAQSANGQMASAANYHGLKIVFQLTSADTVIHQTLMSQLKNYFSVAPDTKFEVVCHGGGLNMLVKKTCVIQDQIKMYADKGVSFVACEFAMKKRNVTKEELVAGAGTVTSGVLEIAKKQQEGWSYIKL</sequence>
<dbReference type="RefSeq" id="WP_090705508.1">
    <property type="nucleotide sequence ID" value="NZ_FNHH01000019.1"/>
</dbReference>
<evidence type="ECO:0000313" key="3">
    <source>
        <dbReference type="Proteomes" id="UP000199226"/>
    </source>
</evidence>
<dbReference type="STRING" id="990371.SAMN05421813_11953"/>
<reference evidence="3" key="1">
    <citation type="submission" date="2016-10" db="EMBL/GenBank/DDBJ databases">
        <authorList>
            <person name="Varghese N."/>
            <person name="Submissions S."/>
        </authorList>
    </citation>
    <scope>NUCLEOTIDE SEQUENCE [LARGE SCALE GENOMIC DNA]</scope>
    <source>
        <strain evidence="3">DSM 24536</strain>
    </source>
</reference>
<feature type="chain" id="PRO_5011609610" evidence="1">
    <location>
        <begin position="22"/>
        <end position="145"/>
    </location>
</feature>
<proteinExistence type="predicted"/>
<dbReference type="Pfam" id="PF02635">
    <property type="entry name" value="DsrE"/>
    <property type="match status" value="1"/>
</dbReference>
<dbReference type="EMBL" id="FNHH01000019">
    <property type="protein sequence ID" value="SDM67918.1"/>
    <property type="molecule type" value="Genomic_DNA"/>
</dbReference>
<dbReference type="Proteomes" id="UP000199226">
    <property type="component" value="Unassembled WGS sequence"/>
</dbReference>
<protein>
    <submittedName>
        <fullName evidence="2">Uncharacterized protein</fullName>
    </submittedName>
</protein>
<gene>
    <name evidence="2" type="ORF">SAMN05421813_11953</name>
</gene>
<dbReference type="OrthoDB" id="678766at2"/>
<organism evidence="2 3">
    <name type="scientific">Daejeonella rubra</name>
    <dbReference type="NCBI Taxonomy" id="990371"/>
    <lineage>
        <taxon>Bacteria</taxon>
        <taxon>Pseudomonadati</taxon>
        <taxon>Bacteroidota</taxon>
        <taxon>Sphingobacteriia</taxon>
        <taxon>Sphingobacteriales</taxon>
        <taxon>Sphingobacteriaceae</taxon>
        <taxon>Daejeonella</taxon>
    </lineage>
</organism>
<dbReference type="InterPro" id="IPR003787">
    <property type="entry name" value="Sulphur_relay_DsrE/F-like"/>
</dbReference>
<dbReference type="InterPro" id="IPR027396">
    <property type="entry name" value="DsrEFH-like"/>
</dbReference>
<dbReference type="PANTHER" id="PTHR37691">
    <property type="entry name" value="BLR3518 PROTEIN"/>
    <property type="match status" value="1"/>
</dbReference>
<feature type="signal peptide" evidence="1">
    <location>
        <begin position="1"/>
        <end position="21"/>
    </location>
</feature>
<dbReference type="PANTHER" id="PTHR37691:SF1">
    <property type="entry name" value="BLR3518 PROTEIN"/>
    <property type="match status" value="1"/>
</dbReference>